<gene>
    <name evidence="7" type="primary">GI</name>
    <name evidence="7" type="ORF">SDJN03_07430</name>
</gene>
<keyword evidence="3" id="KW-0963">Cytoplasm</keyword>
<dbReference type="GO" id="GO:0048586">
    <property type="term" value="P:regulation of long-day photoperiodism, flowering"/>
    <property type="evidence" value="ECO:0007669"/>
    <property type="project" value="TreeGrafter"/>
</dbReference>
<keyword evidence="5" id="KW-0687">Ribonucleoprotein</keyword>
<dbReference type="PROSITE" id="PS00646">
    <property type="entry name" value="RIBOSOMAL_S13_1"/>
    <property type="match status" value="1"/>
</dbReference>
<keyword evidence="4" id="KW-0689">Ribosomal protein</keyword>
<dbReference type="InterPro" id="IPR018269">
    <property type="entry name" value="Ribosomal_uS13_CS"/>
</dbReference>
<comment type="subcellular location">
    <subcellularLocation>
        <location evidence="1">Cytoplasm</location>
    </subcellularLocation>
</comment>
<keyword evidence="8" id="KW-1185">Reference proteome</keyword>
<dbReference type="GO" id="GO:0006950">
    <property type="term" value="P:response to stress"/>
    <property type="evidence" value="ECO:0007669"/>
    <property type="project" value="TreeGrafter"/>
</dbReference>
<dbReference type="Pfam" id="PF00416">
    <property type="entry name" value="Ribosomal_S13"/>
    <property type="match status" value="1"/>
</dbReference>
<feature type="compositionally biased region" description="Polar residues" evidence="6">
    <location>
        <begin position="163"/>
        <end position="180"/>
    </location>
</feature>
<comment type="similarity">
    <text evidence="2">Belongs to the universal ribosomal protein uS13 family.</text>
</comment>
<dbReference type="GO" id="GO:0005634">
    <property type="term" value="C:nucleus"/>
    <property type="evidence" value="ECO:0007669"/>
    <property type="project" value="TreeGrafter"/>
</dbReference>
<dbReference type="PANTHER" id="PTHR36319">
    <property type="entry name" value="PROTEIN GIGANTEA"/>
    <property type="match status" value="1"/>
</dbReference>
<reference evidence="7 8" key="1">
    <citation type="journal article" date="2021" name="Hortic Res">
        <title>The domestication of Cucurbita argyrosperma as revealed by the genome of its wild relative.</title>
        <authorList>
            <person name="Barrera-Redondo J."/>
            <person name="Sanchez-de la Vega G."/>
            <person name="Aguirre-Liguori J.A."/>
            <person name="Castellanos-Morales G."/>
            <person name="Gutierrez-Guerrero Y.T."/>
            <person name="Aguirre-Dugua X."/>
            <person name="Aguirre-Planter E."/>
            <person name="Tenaillon M.I."/>
            <person name="Lira-Saade R."/>
            <person name="Eguiarte L.E."/>
        </authorList>
    </citation>
    <scope>NUCLEOTIDE SEQUENCE [LARGE SCALE GENOMIC DNA]</scope>
    <source>
        <strain evidence="7">JBR-2021</strain>
    </source>
</reference>
<dbReference type="GO" id="GO:0042752">
    <property type="term" value="P:regulation of circadian rhythm"/>
    <property type="evidence" value="ECO:0007669"/>
    <property type="project" value="TreeGrafter"/>
</dbReference>
<dbReference type="GO" id="GO:0003735">
    <property type="term" value="F:structural constituent of ribosome"/>
    <property type="evidence" value="ECO:0007669"/>
    <property type="project" value="InterPro"/>
</dbReference>
<feature type="region of interest" description="Disordered" evidence="6">
    <location>
        <begin position="604"/>
        <end position="638"/>
    </location>
</feature>
<evidence type="ECO:0000256" key="2">
    <source>
        <dbReference type="ARBA" id="ARBA00008080"/>
    </source>
</evidence>
<dbReference type="FunFam" id="4.10.910.10:FF:000002">
    <property type="entry name" value="40S ribosomal protein S18"/>
    <property type="match status" value="1"/>
</dbReference>
<proteinExistence type="inferred from homology"/>
<evidence type="ECO:0000256" key="1">
    <source>
        <dbReference type="ARBA" id="ARBA00004496"/>
    </source>
</evidence>
<accession>A0AAV6NVH8</accession>
<evidence type="ECO:0000256" key="6">
    <source>
        <dbReference type="SAM" id="MobiDB-lite"/>
    </source>
</evidence>
<evidence type="ECO:0000256" key="4">
    <source>
        <dbReference type="ARBA" id="ARBA00022980"/>
    </source>
</evidence>
<dbReference type="InterPro" id="IPR001892">
    <property type="entry name" value="Ribosomal_uS13"/>
</dbReference>
<evidence type="ECO:0000313" key="7">
    <source>
        <dbReference type="EMBL" id="KAG6602197.1"/>
    </source>
</evidence>
<dbReference type="GO" id="GO:0005840">
    <property type="term" value="C:ribosome"/>
    <property type="evidence" value="ECO:0007669"/>
    <property type="project" value="UniProtKB-KW"/>
</dbReference>
<dbReference type="GO" id="GO:1990904">
    <property type="term" value="C:ribonucleoprotein complex"/>
    <property type="evidence" value="ECO:0007669"/>
    <property type="project" value="UniProtKB-KW"/>
</dbReference>
<dbReference type="NCBIfam" id="NF003140">
    <property type="entry name" value="PRK04053.1"/>
    <property type="match status" value="1"/>
</dbReference>
<evidence type="ECO:0000256" key="5">
    <source>
        <dbReference type="ARBA" id="ARBA00023274"/>
    </source>
</evidence>
<feature type="region of interest" description="Disordered" evidence="6">
    <location>
        <begin position="223"/>
        <end position="244"/>
    </location>
</feature>
<comment type="caution">
    <text evidence="7">The sequence shown here is derived from an EMBL/GenBank/DDBJ whole genome shotgun (WGS) entry which is preliminary data.</text>
</comment>
<organism evidence="7 8">
    <name type="scientific">Cucurbita argyrosperma subsp. sororia</name>
    <dbReference type="NCBI Taxonomy" id="37648"/>
    <lineage>
        <taxon>Eukaryota</taxon>
        <taxon>Viridiplantae</taxon>
        <taxon>Streptophyta</taxon>
        <taxon>Embryophyta</taxon>
        <taxon>Tracheophyta</taxon>
        <taxon>Spermatophyta</taxon>
        <taxon>Magnoliopsida</taxon>
        <taxon>eudicotyledons</taxon>
        <taxon>Gunneridae</taxon>
        <taxon>Pentapetalae</taxon>
        <taxon>rosids</taxon>
        <taxon>fabids</taxon>
        <taxon>Cucurbitales</taxon>
        <taxon>Cucurbitaceae</taxon>
        <taxon>Cucurbiteae</taxon>
        <taxon>Cucurbita</taxon>
    </lineage>
</organism>
<evidence type="ECO:0000313" key="8">
    <source>
        <dbReference type="Proteomes" id="UP000685013"/>
    </source>
</evidence>
<dbReference type="EMBL" id="JAGKQH010000004">
    <property type="protein sequence ID" value="KAG6602197.1"/>
    <property type="molecule type" value="Genomic_DNA"/>
</dbReference>
<dbReference type="GO" id="GO:0006412">
    <property type="term" value="P:translation"/>
    <property type="evidence" value="ECO:0007669"/>
    <property type="project" value="InterPro"/>
</dbReference>
<dbReference type="GO" id="GO:0003723">
    <property type="term" value="F:RNA binding"/>
    <property type="evidence" value="ECO:0007669"/>
    <property type="project" value="InterPro"/>
</dbReference>
<dbReference type="PROSITE" id="PS50159">
    <property type="entry name" value="RIBOSOMAL_S13_2"/>
    <property type="match status" value="1"/>
</dbReference>
<dbReference type="PANTHER" id="PTHR36319:SF1">
    <property type="entry name" value="PROTEIN GIGANTEA"/>
    <property type="match status" value="1"/>
</dbReference>
<protein>
    <submittedName>
        <fullName evidence="7">Protein GIGANTEA</fullName>
    </submittedName>
</protein>
<feature type="region of interest" description="Disordered" evidence="6">
    <location>
        <begin position="151"/>
        <end position="186"/>
    </location>
</feature>
<sequence length="1469" mass="163839">MMASSSERWIDRLQFSSLFWSPPRDEQQRKAEITTYVECLGQFTSEQFPEDIAELIRSHYPWKEKRLIDDVLATFVLHHPEHGHAVILPIISCIIDGTVAYCKSGSPFSSFISLFCPDTENDYSEQWAMACGEILRILTHYNRPIYKTEQQNMEGERSGCDNHATSSDSSNVPPSQTPLNQDRKPLRPLSPWITDILLAAPLGIRSDYFRWCSGVMGKYAAGELKPPTTATSRGSGKHPQLVPSTPRWAVANGAGVILSVCDEEVARYETATLTAAAVPALLLPPPTTALDEHLVAGLPALEPYARLFHRYYAIATPSATQRLLLGLLEAPPSWAPDALDAAVQLVELLRAAEDYASGIRLPRNWMHLHFLRAIGTAMSMRVGIAADAAAALLFRILSQPALLFPPLRQVEGAEIQHEPVGDYISSYQRQIEVPAAEATIEATAQGIASMLCAHGLEVEWRICTIWEAAYGLIPLSSSAVDLSEIVVATPLQPPLLSWNLYIPLLKVLEYLPRGSPSEACLMKIFVATVEAILQRAFPSESSTERTRKLKYLSGIGSASKNLSISELRMMVHSLFLESCASEELASRLLFVVLTVCVSHEAQSNGRKKRRSDSGNFQEERLEQNQDTSRERRETKSRMNKQGAVSAFDSYVLAAVCALSCELQLFPLMSRGRKHLRFKGLQDVAKLVKINGSSFELQSSIDSAIRHTHRILSILEALFSLKPSSLGTSWSYSSNEIVAAAMVAAHVSELFRRSRACMHALSVLMRCKWDKEIYTRASSLYNLIDIHSKAVASIVNRAEPLEVHLVSAPISEYSRVSSAGQKPTQLDDHVYCETGQQSIPKCEEPCHVTAKLSFERSSDSNIDLENTLGKRIASFQLDASELANFLTIDRHIGFNGCAQILLRSVLAEKQELCFSVVSLLWHKLIATPETQPSAEGTSAQQGWRQVVDALCNVVSASPAKAAAAVVLQADREFQPWIAKDDNQGQKMWRINQRIIKLIVELMRNHDIPESLVTLASASDLLLRATDGLLVDGEACTLPQLELLEATARAVRPVLEWGESGLSIADGLANLLKCRLPATVWCLSHPSAHVRTLSTLVLRDILQTGSDICRFKPKNINGVHGPSYQYFNTEPINWKADLEQCLTWEARSRLVTGLPIDILHVAAKELGCSISLGWYFSYDEMIMYSNTMTGQPSLTYLVIQSCRFFYVINPSYFSDWSSSWISSTVVLVSLGNCICYPHLIPSYYRPGRFCSYEKLKGFQEGRPRLPHDPDIWCPFLLRVEVYTFEANHQPEAGKAIGLVSTVYQREEASGRIRAPSSVKMSLVANEDFQHILRVLNTNVDGKQKIMFALTSIKGIGRRLANMVCKKADVDMNKRAGELTAAELDNLMVVVANPRQFKIPDWFLNRQKDYKDGKYSQVVSNALDMKLRDDLERLKKIRNHRGLRHYWGLRVRGQHTKTTGRRGKTVGVSKKR</sequence>
<dbReference type="Proteomes" id="UP000685013">
    <property type="component" value="Chromosome 4"/>
</dbReference>
<evidence type="ECO:0000256" key="3">
    <source>
        <dbReference type="ARBA" id="ARBA00022490"/>
    </source>
</evidence>
<feature type="non-terminal residue" evidence="7">
    <location>
        <position position="1"/>
    </location>
</feature>
<feature type="compositionally biased region" description="Basic and acidic residues" evidence="6">
    <location>
        <begin position="617"/>
        <end position="636"/>
    </location>
</feature>
<dbReference type="HAMAP" id="MF_01315">
    <property type="entry name" value="Ribosomal_uS13"/>
    <property type="match status" value="1"/>
</dbReference>
<dbReference type="GO" id="GO:0005737">
    <property type="term" value="C:cytoplasm"/>
    <property type="evidence" value="ECO:0007669"/>
    <property type="project" value="UniProtKB-SubCell"/>
</dbReference>
<name>A0AAV6NVH8_9ROSI</name>
<dbReference type="InterPro" id="IPR026211">
    <property type="entry name" value="GIGANTEA"/>
</dbReference>
<dbReference type="FunFam" id="1.10.8.50:FF:000002">
    <property type="entry name" value="40S ribosomal protein S18"/>
    <property type="match status" value="1"/>
</dbReference>